<dbReference type="AlphaFoldDB" id="A0A3L7AKJ7"/>
<keyword evidence="3" id="KW-1185">Reference proteome</keyword>
<evidence type="ECO:0000313" key="2">
    <source>
        <dbReference type="EMBL" id="RLP80544.1"/>
    </source>
</evidence>
<gene>
    <name evidence="2" type="ORF">D9R14_05710</name>
</gene>
<dbReference type="EMBL" id="RCTF01000003">
    <property type="protein sequence ID" value="RLP80544.1"/>
    <property type="molecule type" value="Genomic_DNA"/>
</dbReference>
<evidence type="ECO:0000313" key="3">
    <source>
        <dbReference type="Proteomes" id="UP000269692"/>
    </source>
</evidence>
<feature type="coiled-coil region" evidence="1">
    <location>
        <begin position="11"/>
        <end position="60"/>
    </location>
</feature>
<protein>
    <submittedName>
        <fullName evidence="2">Uncharacterized protein</fullName>
    </submittedName>
</protein>
<sequence length="83" mass="9121">MASAAAPGARAEHLERRRRDVAADYAKAARRHAPRAALAARLVRATCDLLREEIRAARRKAAARRIDREAEAITADLFGDQTS</sequence>
<organism evidence="2 3">
    <name type="scientific">Xanthobacter tagetidis</name>
    <dbReference type="NCBI Taxonomy" id="60216"/>
    <lineage>
        <taxon>Bacteria</taxon>
        <taxon>Pseudomonadati</taxon>
        <taxon>Pseudomonadota</taxon>
        <taxon>Alphaproteobacteria</taxon>
        <taxon>Hyphomicrobiales</taxon>
        <taxon>Xanthobacteraceae</taxon>
        <taxon>Xanthobacter</taxon>
    </lineage>
</organism>
<proteinExistence type="predicted"/>
<comment type="caution">
    <text evidence="2">The sequence shown here is derived from an EMBL/GenBank/DDBJ whole genome shotgun (WGS) entry which is preliminary data.</text>
</comment>
<dbReference type="RefSeq" id="WP_121622337.1">
    <property type="nucleotide sequence ID" value="NZ_JACIIW010000006.1"/>
</dbReference>
<evidence type="ECO:0000256" key="1">
    <source>
        <dbReference type="SAM" id="Coils"/>
    </source>
</evidence>
<reference evidence="2 3" key="1">
    <citation type="submission" date="2018-10" db="EMBL/GenBank/DDBJ databases">
        <title>Xanthobacter tagetidis genome sequencing and assembly.</title>
        <authorList>
            <person name="Maclea K.S."/>
            <person name="Goen A.E."/>
            <person name="Fatima S.A."/>
        </authorList>
    </citation>
    <scope>NUCLEOTIDE SEQUENCE [LARGE SCALE GENOMIC DNA]</scope>
    <source>
        <strain evidence="2 3">ATCC 700314</strain>
    </source>
</reference>
<name>A0A3L7AKJ7_9HYPH</name>
<accession>A0A3L7AKJ7</accession>
<dbReference type="Proteomes" id="UP000269692">
    <property type="component" value="Unassembled WGS sequence"/>
</dbReference>
<keyword evidence="1" id="KW-0175">Coiled coil</keyword>